<evidence type="ECO:0000313" key="2">
    <source>
        <dbReference type="EMBL" id="GHC44944.1"/>
    </source>
</evidence>
<feature type="chain" id="PRO_5036745088" evidence="1">
    <location>
        <begin position="23"/>
        <end position="82"/>
    </location>
</feature>
<evidence type="ECO:0000256" key="1">
    <source>
        <dbReference type="SAM" id="SignalP"/>
    </source>
</evidence>
<gene>
    <name evidence="2" type="ORF">GCM10010507_20080</name>
</gene>
<organism evidence="2 3">
    <name type="scientific">Streptomyces cinnamoneus</name>
    <name type="common">Streptoverticillium cinnamoneum</name>
    <dbReference type="NCBI Taxonomy" id="53446"/>
    <lineage>
        <taxon>Bacteria</taxon>
        <taxon>Bacillati</taxon>
        <taxon>Actinomycetota</taxon>
        <taxon>Actinomycetes</taxon>
        <taxon>Kitasatosporales</taxon>
        <taxon>Streptomycetaceae</taxon>
        <taxon>Streptomyces</taxon>
        <taxon>Streptomyces cinnamoneus group</taxon>
    </lineage>
</organism>
<reference evidence="2" key="2">
    <citation type="submission" date="2020-09" db="EMBL/GenBank/DDBJ databases">
        <authorList>
            <person name="Sun Q."/>
            <person name="Ohkuma M."/>
        </authorList>
    </citation>
    <scope>NUCLEOTIDE SEQUENCE</scope>
    <source>
        <strain evidence="2">JCM 4633</strain>
    </source>
</reference>
<dbReference type="EMBL" id="BMVB01000005">
    <property type="protein sequence ID" value="GHC44944.1"/>
    <property type="molecule type" value="Genomic_DNA"/>
</dbReference>
<proteinExistence type="predicted"/>
<comment type="caution">
    <text evidence="2">The sequence shown here is derived from an EMBL/GenBank/DDBJ whole genome shotgun (WGS) entry which is preliminary data.</text>
</comment>
<protein>
    <submittedName>
        <fullName evidence="2">Uncharacterized protein</fullName>
    </submittedName>
</protein>
<evidence type="ECO:0000313" key="3">
    <source>
        <dbReference type="Proteomes" id="UP000646244"/>
    </source>
</evidence>
<dbReference type="AlphaFoldDB" id="A0A918TE96"/>
<accession>A0A918TE96</accession>
<reference evidence="2" key="1">
    <citation type="journal article" date="2014" name="Int. J. Syst. Evol. Microbiol.">
        <title>Complete genome sequence of Corynebacterium casei LMG S-19264T (=DSM 44701T), isolated from a smear-ripened cheese.</title>
        <authorList>
            <consortium name="US DOE Joint Genome Institute (JGI-PGF)"/>
            <person name="Walter F."/>
            <person name="Albersmeier A."/>
            <person name="Kalinowski J."/>
            <person name="Ruckert C."/>
        </authorList>
    </citation>
    <scope>NUCLEOTIDE SEQUENCE</scope>
    <source>
        <strain evidence="2">JCM 4633</strain>
    </source>
</reference>
<dbReference type="Proteomes" id="UP000646244">
    <property type="component" value="Unassembled WGS sequence"/>
</dbReference>
<keyword evidence="1" id="KW-0732">Signal</keyword>
<sequence length="82" mass="8736">MRGSVTWFATVVFGFSFNGAAAAEAVFSSAGEATATGPITKVTTWAQDRIPLRAAVRLKDSPSLVLRVNPGILVALGRMWNR</sequence>
<name>A0A918TE96_STRCJ</name>
<feature type="signal peptide" evidence="1">
    <location>
        <begin position="1"/>
        <end position="22"/>
    </location>
</feature>